<evidence type="ECO:0000256" key="4">
    <source>
        <dbReference type="ARBA" id="ARBA00022500"/>
    </source>
</evidence>
<evidence type="ECO:0000313" key="15">
    <source>
        <dbReference type="Proteomes" id="UP000029518"/>
    </source>
</evidence>
<keyword evidence="6 11" id="KW-1133">Transmembrane helix</keyword>
<dbReference type="Pfam" id="PF00015">
    <property type="entry name" value="MCPsignal"/>
    <property type="match status" value="1"/>
</dbReference>
<dbReference type="Proteomes" id="UP000029518">
    <property type="component" value="Chromosome"/>
</dbReference>
<dbReference type="RefSeq" id="WP_042214439.1">
    <property type="nucleotide sequence ID" value="NZ_CP009285.1"/>
</dbReference>
<keyword evidence="7 11" id="KW-0472">Membrane</keyword>
<dbReference type="Pfam" id="PF00672">
    <property type="entry name" value="HAMP"/>
    <property type="match status" value="1"/>
</dbReference>
<dbReference type="AlphaFoldDB" id="A0A089MR80"/>
<evidence type="ECO:0000259" key="13">
    <source>
        <dbReference type="PROSITE" id="PS50885"/>
    </source>
</evidence>
<keyword evidence="4" id="KW-0145">Chemotaxis</keyword>
<name>A0A089MR80_PAEBO</name>
<proteinExistence type="inferred from homology"/>
<dbReference type="EMBL" id="CP009285">
    <property type="protein sequence ID" value="AIQ58984.1"/>
    <property type="molecule type" value="Genomic_DNA"/>
</dbReference>
<feature type="transmembrane region" description="Helical" evidence="11">
    <location>
        <begin position="21"/>
        <end position="42"/>
    </location>
</feature>
<evidence type="ECO:0000256" key="11">
    <source>
        <dbReference type="SAM" id="Phobius"/>
    </source>
</evidence>
<dbReference type="Gene3D" id="6.10.340.10">
    <property type="match status" value="1"/>
</dbReference>
<sequence length="666" mass="72165">MSKSVNRSKRKSKSGSLQRKMMILFSIMLVIPILLVSTFSYFSANKQLKTKMQDATHSSVDLVASTIDEYVSAAMRNVELLSQQINSSDIDANSPETRTLIELFMKAHPELEILTVGNNQGAWMKAPDPGKQEYDPRTRDWYKATMLNPGKITIIDPFVSATTGNYTLFISETLKDGQGAITTSLNLKALGEKINKTTPGETGYFYIVDRNHKFVSHPVKAAGDDVADYVVEMLVNDSGDLNYTNPDSGMDMRGYYTTDANTGFKIVGILPTKEFSDATQPIINTGVIVLAVSLIVSMTLMFLIIRSITNPIRSLNRSAQRVSEGYLNEQIHIKRSDEIGQLAENYNLMVGSLRSIVSDISDTSAQLASSSQQLTATTEENSKATAYVTELVQQSTEGAETQTSAMAETSRAMEEMSSGIQKIAEAAATIVDSSANTEADVLSGSLKIEQVSRQMDAIRTSTHHSSELIGQLNGLNTDVSAMSSAIAAIAVQTNLLSLNAGIEAARAGEHGRGFAVVATEVRKLADQSKNTAGDIQDTLLQMTKLIDQTYEAIRHTVAADVDLGIQVTAEAKEAFISIEHSTTKINSQLHDISAITEQMSAGAQEVAASVHEISGISRSTSDAFQSVTAATEQQLASMEEISSSSTELSKMAGDLQHKIDRFKLED</sequence>
<dbReference type="PANTHER" id="PTHR32089">
    <property type="entry name" value="METHYL-ACCEPTING CHEMOTAXIS PROTEIN MCPB"/>
    <property type="match status" value="1"/>
</dbReference>
<protein>
    <submittedName>
        <fullName evidence="14">Chemotaxis protein</fullName>
    </submittedName>
</protein>
<evidence type="ECO:0000256" key="2">
    <source>
        <dbReference type="ARBA" id="ARBA00022475"/>
    </source>
</evidence>
<organism evidence="14 15">
    <name type="scientific">Paenibacillus borealis</name>
    <dbReference type="NCBI Taxonomy" id="160799"/>
    <lineage>
        <taxon>Bacteria</taxon>
        <taxon>Bacillati</taxon>
        <taxon>Bacillota</taxon>
        <taxon>Bacilli</taxon>
        <taxon>Bacillales</taxon>
        <taxon>Paenibacillaceae</taxon>
        <taxon>Paenibacillus</taxon>
    </lineage>
</organism>
<dbReference type="Pfam" id="PF02743">
    <property type="entry name" value="dCache_1"/>
    <property type="match status" value="1"/>
</dbReference>
<evidence type="ECO:0000256" key="5">
    <source>
        <dbReference type="ARBA" id="ARBA00022692"/>
    </source>
</evidence>
<dbReference type="Gene3D" id="3.30.450.20">
    <property type="entry name" value="PAS domain"/>
    <property type="match status" value="2"/>
</dbReference>
<dbReference type="SMART" id="SM00283">
    <property type="entry name" value="MA"/>
    <property type="match status" value="1"/>
</dbReference>
<evidence type="ECO:0000256" key="9">
    <source>
        <dbReference type="ARBA" id="ARBA00029447"/>
    </source>
</evidence>
<dbReference type="OrthoDB" id="243053at2"/>
<evidence type="ECO:0000259" key="12">
    <source>
        <dbReference type="PROSITE" id="PS50111"/>
    </source>
</evidence>
<feature type="domain" description="Methyl-accepting transducer" evidence="12">
    <location>
        <begin position="377"/>
        <end position="614"/>
    </location>
</feature>
<dbReference type="KEGG" id="pbd:PBOR_20160"/>
<accession>A0A089MR80</accession>
<keyword evidence="5 11" id="KW-0812">Transmembrane</keyword>
<feature type="transmembrane region" description="Helical" evidence="11">
    <location>
        <begin position="282"/>
        <end position="305"/>
    </location>
</feature>
<dbReference type="SMART" id="SM00304">
    <property type="entry name" value="HAMP"/>
    <property type="match status" value="1"/>
</dbReference>
<dbReference type="CDD" id="cd06225">
    <property type="entry name" value="HAMP"/>
    <property type="match status" value="1"/>
</dbReference>
<dbReference type="InterPro" id="IPR029151">
    <property type="entry name" value="Sensor-like_sf"/>
</dbReference>
<evidence type="ECO:0000256" key="8">
    <source>
        <dbReference type="ARBA" id="ARBA00023224"/>
    </source>
</evidence>
<keyword evidence="2" id="KW-1003">Cell membrane</keyword>
<dbReference type="Gene3D" id="1.10.287.950">
    <property type="entry name" value="Methyl-accepting chemotaxis protein"/>
    <property type="match status" value="1"/>
</dbReference>
<dbReference type="GO" id="GO:0007165">
    <property type="term" value="P:signal transduction"/>
    <property type="evidence" value="ECO:0007669"/>
    <property type="project" value="UniProtKB-KW"/>
</dbReference>
<evidence type="ECO:0000256" key="6">
    <source>
        <dbReference type="ARBA" id="ARBA00022989"/>
    </source>
</evidence>
<reference evidence="14" key="1">
    <citation type="submission" date="2014-08" db="EMBL/GenBank/DDBJ databases">
        <title>Comparative genomics of the Paenibacillus odorifer group.</title>
        <authorList>
            <person name="den Bakker H.C."/>
            <person name="Tsai Y.-C.Y.-C."/>
            <person name="Martin N."/>
            <person name="Korlach J."/>
            <person name="Wiedmann M."/>
        </authorList>
    </citation>
    <scope>NUCLEOTIDE SEQUENCE [LARGE SCALE GENOMIC DNA]</scope>
    <source>
        <strain evidence="14">DSM 13188</strain>
    </source>
</reference>
<comment type="similarity">
    <text evidence="9">Belongs to the methyl-accepting chemotaxis (MCP) protein family.</text>
</comment>
<gene>
    <name evidence="14" type="ORF">PBOR_20160</name>
</gene>
<dbReference type="CDD" id="cd12912">
    <property type="entry name" value="PDC2_MCP_like"/>
    <property type="match status" value="1"/>
</dbReference>
<dbReference type="GO" id="GO:0005886">
    <property type="term" value="C:plasma membrane"/>
    <property type="evidence" value="ECO:0007669"/>
    <property type="project" value="UniProtKB-SubCell"/>
</dbReference>
<evidence type="ECO:0000256" key="1">
    <source>
        <dbReference type="ARBA" id="ARBA00004651"/>
    </source>
</evidence>
<dbReference type="SUPFAM" id="SSF58104">
    <property type="entry name" value="Methyl-accepting chemotaxis protein (MCP) signaling domain"/>
    <property type="match status" value="1"/>
</dbReference>
<dbReference type="PROSITE" id="PS50885">
    <property type="entry name" value="HAMP"/>
    <property type="match status" value="1"/>
</dbReference>
<dbReference type="InterPro" id="IPR033479">
    <property type="entry name" value="dCache_1"/>
</dbReference>
<dbReference type="InterPro" id="IPR004089">
    <property type="entry name" value="MCPsignal_dom"/>
</dbReference>
<evidence type="ECO:0000256" key="7">
    <source>
        <dbReference type="ARBA" id="ARBA00023136"/>
    </source>
</evidence>
<evidence type="ECO:0000313" key="14">
    <source>
        <dbReference type="EMBL" id="AIQ58984.1"/>
    </source>
</evidence>
<dbReference type="InterPro" id="IPR003660">
    <property type="entry name" value="HAMP_dom"/>
</dbReference>
<feature type="domain" description="HAMP" evidence="13">
    <location>
        <begin position="306"/>
        <end position="358"/>
    </location>
</feature>
<evidence type="ECO:0000256" key="10">
    <source>
        <dbReference type="PROSITE-ProRule" id="PRU00284"/>
    </source>
</evidence>
<dbReference type="SUPFAM" id="SSF103190">
    <property type="entry name" value="Sensory domain-like"/>
    <property type="match status" value="1"/>
</dbReference>
<dbReference type="HOGENOM" id="CLU_000445_107_19_9"/>
<dbReference type="PANTHER" id="PTHR32089:SF114">
    <property type="entry name" value="METHYL-ACCEPTING CHEMOTAXIS PROTEIN MCPB"/>
    <property type="match status" value="1"/>
</dbReference>
<dbReference type="GO" id="GO:0006935">
    <property type="term" value="P:chemotaxis"/>
    <property type="evidence" value="ECO:0007669"/>
    <property type="project" value="UniProtKB-KW"/>
</dbReference>
<keyword evidence="15" id="KW-1185">Reference proteome</keyword>
<keyword evidence="8 10" id="KW-0807">Transducer</keyword>
<comment type="subcellular location">
    <subcellularLocation>
        <location evidence="1">Cell membrane</location>
        <topology evidence="1">Multi-pass membrane protein</topology>
    </subcellularLocation>
</comment>
<dbReference type="CDD" id="cd18773">
    <property type="entry name" value="PDC1_HK_sensor"/>
    <property type="match status" value="1"/>
</dbReference>
<keyword evidence="3" id="KW-0488">Methylation</keyword>
<dbReference type="PROSITE" id="PS50111">
    <property type="entry name" value="CHEMOTAXIS_TRANSDUC_2"/>
    <property type="match status" value="1"/>
</dbReference>
<evidence type="ECO:0000256" key="3">
    <source>
        <dbReference type="ARBA" id="ARBA00022481"/>
    </source>
</evidence>